<dbReference type="InterPro" id="IPR017981">
    <property type="entry name" value="GPCR_2-like_7TM"/>
</dbReference>
<dbReference type="PANTHER" id="PTHR45620">
    <property type="entry name" value="PDF RECEPTOR-LIKE PROTEIN-RELATED"/>
    <property type="match status" value="1"/>
</dbReference>
<evidence type="ECO:0000259" key="13">
    <source>
        <dbReference type="PROSITE" id="PS50261"/>
    </source>
</evidence>
<dbReference type="InterPro" id="IPR000832">
    <property type="entry name" value="GPCR_2_secretin-like"/>
</dbReference>
<dbReference type="GO" id="GO:0007188">
    <property type="term" value="P:adenylate cyclase-modulating G protein-coupled receptor signaling pathway"/>
    <property type="evidence" value="ECO:0007669"/>
    <property type="project" value="TreeGrafter"/>
</dbReference>
<dbReference type="Gene3D" id="1.20.1070.10">
    <property type="entry name" value="Rhodopsin 7-helix transmembrane proteins"/>
    <property type="match status" value="1"/>
</dbReference>
<dbReference type="PROSITE" id="PS00649">
    <property type="entry name" value="G_PROTEIN_RECEP_F2_1"/>
    <property type="match status" value="1"/>
</dbReference>
<comment type="caution">
    <text evidence="14">The sequence shown here is derived from an EMBL/GenBank/DDBJ whole genome shotgun (WGS) entry which is preliminary data.</text>
</comment>
<evidence type="ECO:0000256" key="8">
    <source>
        <dbReference type="ARBA" id="ARBA00023170"/>
    </source>
</evidence>
<organism evidence="14 15">
    <name type="scientific">Ancylostoma ceylanicum</name>
    <dbReference type="NCBI Taxonomy" id="53326"/>
    <lineage>
        <taxon>Eukaryota</taxon>
        <taxon>Metazoa</taxon>
        <taxon>Ecdysozoa</taxon>
        <taxon>Nematoda</taxon>
        <taxon>Chromadorea</taxon>
        <taxon>Rhabditida</taxon>
        <taxon>Rhabditina</taxon>
        <taxon>Rhabditomorpha</taxon>
        <taxon>Strongyloidea</taxon>
        <taxon>Ancylostomatidae</taxon>
        <taxon>Ancylostomatinae</taxon>
        <taxon>Ancylostoma</taxon>
    </lineage>
</organism>
<name>A0A016S3U8_9BILA</name>
<dbReference type="EMBL" id="JARK01001640">
    <property type="protein sequence ID" value="EYB85126.1"/>
    <property type="molecule type" value="Genomic_DNA"/>
</dbReference>
<evidence type="ECO:0000256" key="4">
    <source>
        <dbReference type="ARBA" id="ARBA00022692"/>
    </source>
</evidence>
<evidence type="ECO:0000256" key="7">
    <source>
        <dbReference type="ARBA" id="ARBA00023136"/>
    </source>
</evidence>
<dbReference type="GO" id="GO:0007166">
    <property type="term" value="P:cell surface receptor signaling pathway"/>
    <property type="evidence" value="ECO:0007669"/>
    <property type="project" value="InterPro"/>
</dbReference>
<feature type="transmembrane region" description="Helical" evidence="11">
    <location>
        <begin position="529"/>
        <end position="549"/>
    </location>
</feature>
<dbReference type="AlphaFoldDB" id="A0A016S3U8"/>
<evidence type="ECO:0000256" key="10">
    <source>
        <dbReference type="ARBA" id="ARBA00023224"/>
    </source>
</evidence>
<dbReference type="PROSITE" id="PS50261">
    <property type="entry name" value="G_PROTEIN_RECEP_F2_4"/>
    <property type="match status" value="1"/>
</dbReference>
<gene>
    <name evidence="14" type="primary">Acey_s0304.g1928</name>
    <name evidence="14" type="synonym">Acey-ZK643.3</name>
    <name evidence="14" type="ORF">Y032_0304g1928</name>
</gene>
<keyword evidence="7 11" id="KW-0472">Membrane</keyword>
<dbReference type="PROSITE" id="PS50227">
    <property type="entry name" value="G_PROTEIN_RECEP_F2_3"/>
    <property type="match status" value="1"/>
</dbReference>
<evidence type="ECO:0000256" key="6">
    <source>
        <dbReference type="ARBA" id="ARBA00023040"/>
    </source>
</evidence>
<dbReference type="STRING" id="53326.A0A016S3U8"/>
<feature type="transmembrane region" description="Helical" evidence="11">
    <location>
        <begin position="418"/>
        <end position="437"/>
    </location>
</feature>
<feature type="transmembrane region" description="Helical" evidence="11">
    <location>
        <begin position="460"/>
        <end position="483"/>
    </location>
</feature>
<feature type="transmembrane region" description="Helical" evidence="11">
    <location>
        <begin position="504"/>
        <end position="523"/>
    </location>
</feature>
<dbReference type="PROSITE" id="PS00650">
    <property type="entry name" value="G_PROTEIN_RECEP_F2_2"/>
    <property type="match status" value="1"/>
</dbReference>
<dbReference type="InterPro" id="IPR017983">
    <property type="entry name" value="GPCR_2_secretin-like_CS"/>
</dbReference>
<keyword evidence="6" id="KW-0297">G-protein coupled receptor</keyword>
<evidence type="ECO:0000313" key="14">
    <source>
        <dbReference type="EMBL" id="EYB85126.1"/>
    </source>
</evidence>
<feature type="domain" description="G-protein coupled receptors family 2 profile 1" evidence="12">
    <location>
        <begin position="209"/>
        <end position="294"/>
    </location>
</feature>
<comment type="similarity">
    <text evidence="2">Belongs to the G-protein coupled receptor 2 family.</text>
</comment>
<dbReference type="PANTHER" id="PTHR45620:SF42">
    <property type="entry name" value="G-PROTEIN COUPLED RECEPTOR SEB-2"/>
    <property type="match status" value="1"/>
</dbReference>
<accession>A0A016S3U8</accession>
<dbReference type="Pfam" id="PF02793">
    <property type="entry name" value="HRM"/>
    <property type="match status" value="1"/>
</dbReference>
<keyword evidence="4 11" id="KW-0812">Transmembrane</keyword>
<sequence>MHVGPKNPQFQYFMRGAHLDDTDETYVEPIPEYGTVTFNPYRRKAIILLEKVQNCFTRKLLFKTIDDLLASQSASQPRLTHQSPTYWSASAPPISREPAMSCRLSTNESLTPTVFDSVACADCFFFIYMVVVPYATKYYTSRCPAGLLICTDPSDEECNCNNPRVVYNLPDFTINRSQITPLDRLRLEPPLYEHFAQLTRQCCEAARDCCTTTLKPSSQSTQEACPATWDGWQCFDTATAGSVIEGSCPPYIYGDNTRPDASKHSLKMCSESGWVMRPNTNSDWTDYSGCAMERQEAQVKLLAGIIAFSISVVCLIPAIFILYFFRRIRSQPMFVVHRHLLIAFVLSGLLYLFTCFFYIVDGAPGDVLIFANHISCRLLFLVQLRFLRLATFSWMLAEGVYLFRLLQSDSPEGESLTIYKVLCWGVPAGIAVIYGVLREALDNKGCWVLPSENRYIEATIMIPCILALSVNVVLMSWILYILVKKLRDDPHLERMQYKKAVRAAVILIPVFGLQFLFTIYRLQDLTHQVINLIMDGLQGCAVSIIFCYTNKSVWVCARKWWKGVCDSRSVKADIRARMSIQHDTKLPLVETC</sequence>
<dbReference type="Proteomes" id="UP000024635">
    <property type="component" value="Unassembled WGS sequence"/>
</dbReference>
<dbReference type="InterPro" id="IPR036445">
    <property type="entry name" value="GPCR_2_extracell_dom_sf"/>
</dbReference>
<dbReference type="Gene3D" id="4.10.1240.10">
    <property type="entry name" value="GPCR, family 2, extracellular hormone receptor domain"/>
    <property type="match status" value="1"/>
</dbReference>
<feature type="transmembrane region" description="Helical" evidence="11">
    <location>
        <begin position="340"/>
        <end position="360"/>
    </location>
</feature>
<evidence type="ECO:0000256" key="11">
    <source>
        <dbReference type="SAM" id="Phobius"/>
    </source>
</evidence>
<dbReference type="InterPro" id="IPR050332">
    <property type="entry name" value="GPCR_2"/>
</dbReference>
<proteinExistence type="inferred from homology"/>
<evidence type="ECO:0000256" key="1">
    <source>
        <dbReference type="ARBA" id="ARBA00004651"/>
    </source>
</evidence>
<keyword evidence="10" id="KW-0807">Transducer</keyword>
<dbReference type="Pfam" id="PF00002">
    <property type="entry name" value="7tm_2"/>
    <property type="match status" value="1"/>
</dbReference>
<evidence type="ECO:0000313" key="15">
    <source>
        <dbReference type="Proteomes" id="UP000024635"/>
    </source>
</evidence>
<evidence type="ECO:0000259" key="12">
    <source>
        <dbReference type="PROSITE" id="PS50227"/>
    </source>
</evidence>
<evidence type="ECO:0000256" key="3">
    <source>
        <dbReference type="ARBA" id="ARBA00022475"/>
    </source>
</evidence>
<evidence type="ECO:0000256" key="2">
    <source>
        <dbReference type="ARBA" id="ARBA00005314"/>
    </source>
</evidence>
<dbReference type="SUPFAM" id="SSF111418">
    <property type="entry name" value="Hormone receptor domain"/>
    <property type="match status" value="1"/>
</dbReference>
<keyword evidence="8" id="KW-0675">Receptor</keyword>
<evidence type="ECO:0000256" key="9">
    <source>
        <dbReference type="ARBA" id="ARBA00023180"/>
    </source>
</evidence>
<dbReference type="GO" id="GO:0008528">
    <property type="term" value="F:G protein-coupled peptide receptor activity"/>
    <property type="evidence" value="ECO:0007669"/>
    <property type="project" value="TreeGrafter"/>
</dbReference>
<dbReference type="OrthoDB" id="16753at2759"/>
<dbReference type="PRINTS" id="PR00249">
    <property type="entry name" value="GPCRSECRETIN"/>
</dbReference>
<protein>
    <recommendedName>
        <fullName evidence="16">G-protein coupled receptors family 2 profile 2 domain-containing protein</fullName>
    </recommendedName>
</protein>
<keyword evidence="5 11" id="KW-1133">Transmembrane helix</keyword>
<keyword evidence="3" id="KW-1003">Cell membrane</keyword>
<dbReference type="GO" id="GO:0005886">
    <property type="term" value="C:plasma membrane"/>
    <property type="evidence" value="ECO:0007669"/>
    <property type="project" value="UniProtKB-SubCell"/>
</dbReference>
<feature type="transmembrane region" description="Helical" evidence="11">
    <location>
        <begin position="386"/>
        <end position="406"/>
    </location>
</feature>
<keyword evidence="9" id="KW-0325">Glycoprotein</keyword>
<keyword evidence="15" id="KW-1185">Reference proteome</keyword>
<reference evidence="15" key="1">
    <citation type="journal article" date="2015" name="Nat. Genet.">
        <title>The genome and transcriptome of the zoonotic hookworm Ancylostoma ceylanicum identify infection-specific gene families.</title>
        <authorList>
            <person name="Schwarz E.M."/>
            <person name="Hu Y."/>
            <person name="Antoshechkin I."/>
            <person name="Miller M.M."/>
            <person name="Sternberg P.W."/>
            <person name="Aroian R.V."/>
        </authorList>
    </citation>
    <scope>NUCLEOTIDE SEQUENCE</scope>
    <source>
        <strain evidence="15">HY135</strain>
    </source>
</reference>
<comment type="subcellular location">
    <subcellularLocation>
        <location evidence="1">Cell membrane</location>
        <topology evidence="1">Multi-pass membrane protein</topology>
    </subcellularLocation>
</comment>
<evidence type="ECO:0008006" key="16">
    <source>
        <dbReference type="Google" id="ProtNLM"/>
    </source>
</evidence>
<dbReference type="InterPro" id="IPR001879">
    <property type="entry name" value="GPCR_2_extracellular_dom"/>
</dbReference>
<feature type="transmembrane region" description="Helical" evidence="11">
    <location>
        <begin position="301"/>
        <end position="325"/>
    </location>
</feature>
<feature type="domain" description="G-protein coupled receptors family 2 profile 2" evidence="13">
    <location>
        <begin position="300"/>
        <end position="550"/>
    </location>
</feature>
<dbReference type="SMART" id="SM00008">
    <property type="entry name" value="HormR"/>
    <property type="match status" value="1"/>
</dbReference>
<evidence type="ECO:0000256" key="5">
    <source>
        <dbReference type="ARBA" id="ARBA00022989"/>
    </source>
</evidence>